<comment type="caution">
    <text evidence="2">The sequence shown here is derived from an EMBL/GenBank/DDBJ whole genome shotgun (WGS) entry which is preliminary data.</text>
</comment>
<reference evidence="1" key="1">
    <citation type="journal article" date="2014" name="Int. J. Syst. Evol. Microbiol.">
        <title>Complete genome of a new Firmicutes species belonging to the dominant human colonic microbiota ('Ruminococcus bicirculans') reveals two chromosomes and a selective capacity to utilize plant glucans.</title>
        <authorList>
            <consortium name="NISC Comparative Sequencing Program"/>
            <person name="Wegmann U."/>
            <person name="Louis P."/>
            <person name="Goesmann A."/>
            <person name="Henrissat B."/>
            <person name="Duncan S.H."/>
            <person name="Flint H.J."/>
        </authorList>
    </citation>
    <scope>NUCLEOTIDE SEQUENCE</scope>
    <source>
        <strain evidence="1">CGMCC 1.11013</strain>
    </source>
</reference>
<organism evidence="2 3">
    <name type="scientific">Caballeronia grimmiae</name>
    <dbReference type="NCBI Taxonomy" id="1071679"/>
    <lineage>
        <taxon>Bacteria</taxon>
        <taxon>Pseudomonadati</taxon>
        <taxon>Pseudomonadota</taxon>
        <taxon>Betaproteobacteria</taxon>
        <taxon>Burkholderiales</taxon>
        <taxon>Burkholderiaceae</taxon>
        <taxon>Caballeronia</taxon>
    </lineage>
</organism>
<dbReference type="EMBL" id="JFHE01000001">
    <property type="protein sequence ID" value="KDR37483.1"/>
    <property type="molecule type" value="Genomic_DNA"/>
</dbReference>
<gene>
    <name evidence="2" type="ORF">BG57_01995</name>
    <name evidence="1" type="ORF">GCM10010985_24220</name>
</gene>
<dbReference type="SUPFAM" id="SSF49401">
    <property type="entry name" value="Bacterial adhesins"/>
    <property type="match status" value="1"/>
</dbReference>
<dbReference type="EMBL" id="BMEG01000003">
    <property type="protein sequence ID" value="GGD68932.1"/>
    <property type="molecule type" value="Genomic_DNA"/>
</dbReference>
<reference evidence="4" key="3">
    <citation type="journal article" date="2019" name="Int. J. Syst. Evol. Microbiol.">
        <title>The Global Catalogue of Microorganisms (GCM) 10K type strain sequencing project: providing services to taxonomists for standard genome sequencing and annotation.</title>
        <authorList>
            <consortium name="The Broad Institute Genomics Platform"/>
            <consortium name="The Broad Institute Genome Sequencing Center for Infectious Disease"/>
            <person name="Wu L."/>
            <person name="Ma J."/>
        </authorList>
    </citation>
    <scope>NUCLEOTIDE SEQUENCE [LARGE SCALE GENOMIC DNA]</scope>
    <source>
        <strain evidence="4">CGMCC 1.11013</strain>
    </source>
</reference>
<evidence type="ECO:0000313" key="3">
    <source>
        <dbReference type="Proteomes" id="UP000027439"/>
    </source>
</evidence>
<keyword evidence="4" id="KW-1185">Reference proteome</keyword>
<dbReference type="eggNOG" id="COG3539">
    <property type="taxonomic scope" value="Bacteria"/>
</dbReference>
<name>A0A069P9Y0_9BURK</name>
<evidence type="ECO:0008006" key="5">
    <source>
        <dbReference type="Google" id="ProtNLM"/>
    </source>
</evidence>
<dbReference type="STRING" id="1071679.BG57_01995"/>
<evidence type="ECO:0000313" key="4">
    <source>
        <dbReference type="Proteomes" id="UP000597138"/>
    </source>
</evidence>
<reference evidence="1" key="4">
    <citation type="submission" date="2024-05" db="EMBL/GenBank/DDBJ databases">
        <authorList>
            <person name="Sun Q."/>
            <person name="Zhou Y."/>
        </authorList>
    </citation>
    <scope>NUCLEOTIDE SEQUENCE</scope>
    <source>
        <strain evidence="1">CGMCC 1.11013</strain>
    </source>
</reference>
<dbReference type="AlphaFoldDB" id="A0A069P9Y0"/>
<dbReference type="Proteomes" id="UP000027439">
    <property type="component" value="Unassembled WGS sequence"/>
</dbReference>
<sequence length="302" mass="31566">MTSQTSFALSCLQSGTSNPVINQQIPSNIAVPADAANGTIIWESPQYSITIYCYKDFGADVYDEVRMYINPANQQPAAGAIIGVKWNGTLYQQSSGSVSVNQALPNGVQSLTFSLTFSVVLIKSGASPASGSSSFSNFRVFQLDGSGGLNINPNANLNFDLTGTVRFIGCFADLTFSPSSTVDFGSLPATGNVGAVAGSRSVALTGSRACTSPYKLGIAFVPSSPATLADTRTWDLGNGMGVNIVDQQSNAVLLLDGTSTDFVDLMSVVSRSHSYTVQLKRLLTNGTVGPFSGALAITLTYM</sequence>
<dbReference type="Proteomes" id="UP000597138">
    <property type="component" value="Unassembled WGS sequence"/>
</dbReference>
<reference evidence="2 3" key="2">
    <citation type="submission" date="2014-03" db="EMBL/GenBank/DDBJ databases">
        <title>Draft Genome Sequences of Four Burkholderia Strains.</title>
        <authorList>
            <person name="Liu X.Y."/>
            <person name="Li C.X."/>
            <person name="Xu J.H."/>
        </authorList>
    </citation>
    <scope>NUCLEOTIDE SEQUENCE [LARGE SCALE GENOMIC DNA]</scope>
    <source>
        <strain evidence="2 3">R27</strain>
    </source>
</reference>
<accession>A0A069P9Y0</accession>
<protein>
    <recommendedName>
        <fullName evidence="5">Fimbrial protein</fullName>
    </recommendedName>
</protein>
<evidence type="ECO:0000313" key="1">
    <source>
        <dbReference type="EMBL" id="GGD68932.1"/>
    </source>
</evidence>
<proteinExistence type="predicted"/>
<evidence type="ECO:0000313" key="2">
    <source>
        <dbReference type="EMBL" id="KDR37483.1"/>
    </source>
</evidence>
<dbReference type="InterPro" id="IPR008966">
    <property type="entry name" value="Adhesion_dom_sf"/>
</dbReference>